<evidence type="ECO:0000313" key="3">
    <source>
        <dbReference type="Proteomes" id="UP000343335"/>
    </source>
</evidence>
<dbReference type="InterPro" id="IPR032710">
    <property type="entry name" value="NTF2-like_dom_sf"/>
</dbReference>
<dbReference type="GO" id="GO:0030638">
    <property type="term" value="P:polyketide metabolic process"/>
    <property type="evidence" value="ECO:0007669"/>
    <property type="project" value="InterPro"/>
</dbReference>
<evidence type="ECO:0000313" key="2">
    <source>
        <dbReference type="EMBL" id="VVE34439.1"/>
    </source>
</evidence>
<dbReference type="EMBL" id="CABPSA010000007">
    <property type="protein sequence ID" value="VVE34439.1"/>
    <property type="molecule type" value="Genomic_DNA"/>
</dbReference>
<sequence>MSKEEQNKGVVRRWMKDFWGENVDISVVEQLAAPNMRIKYSLLKQGACGREGVKNFLAGWRALFPDSKFVLDDLIAQGDYVITKWNGGGTHTGPSFDGFEMECCLPAATGRKLHFTGESVYRVIDGQIEEELGFDDAVSAMTQLGLFKATASKHDG</sequence>
<evidence type="ECO:0000313" key="1">
    <source>
        <dbReference type="EMBL" id="UVA81110.1"/>
    </source>
</evidence>
<accession>A0A5E4XDF1</accession>
<proteinExistence type="predicted"/>
<evidence type="ECO:0000313" key="4">
    <source>
        <dbReference type="Proteomes" id="UP001058980"/>
    </source>
</evidence>
<dbReference type="PANTHER" id="PTHR38436:SF1">
    <property type="entry name" value="ESTER CYCLASE"/>
    <property type="match status" value="1"/>
</dbReference>
<organism evidence="2 3">
    <name type="scientific">Pandoraea commovens</name>
    <dbReference type="NCBI Taxonomy" id="2508289"/>
    <lineage>
        <taxon>Bacteria</taxon>
        <taxon>Pseudomonadati</taxon>
        <taxon>Pseudomonadota</taxon>
        <taxon>Betaproteobacteria</taxon>
        <taxon>Burkholderiales</taxon>
        <taxon>Burkholderiaceae</taxon>
        <taxon>Pandoraea</taxon>
    </lineage>
</organism>
<dbReference type="OrthoDB" id="9182871at2"/>
<dbReference type="Pfam" id="PF07366">
    <property type="entry name" value="SnoaL"/>
    <property type="match status" value="1"/>
</dbReference>
<name>A0A5E4XDF1_9BURK</name>
<dbReference type="EMBL" id="CP102780">
    <property type="protein sequence ID" value="UVA81110.1"/>
    <property type="molecule type" value="Genomic_DNA"/>
</dbReference>
<keyword evidence="4" id="KW-1185">Reference proteome</keyword>
<gene>
    <name evidence="1" type="ORF">NTU39_08975</name>
    <name evidence="2" type="ORF">PCO31010_03840</name>
</gene>
<dbReference type="InterPro" id="IPR009959">
    <property type="entry name" value="Cyclase_SnoaL-like"/>
</dbReference>
<reference evidence="1" key="2">
    <citation type="submission" date="2022-08" db="EMBL/GenBank/DDBJ databases">
        <title>Multi-unit outbreak of Pandoraea commovens among non-cystic fibrosis intensive care patients from 2019 to 2021 in Berlin, Germany.</title>
        <authorList>
            <person name="Menzel P."/>
        </authorList>
    </citation>
    <scope>NUCLEOTIDE SEQUENCE</scope>
    <source>
        <strain evidence="1">LB-19-202-79</strain>
    </source>
</reference>
<dbReference type="SUPFAM" id="SSF54427">
    <property type="entry name" value="NTF2-like"/>
    <property type="match status" value="1"/>
</dbReference>
<protein>
    <submittedName>
        <fullName evidence="1">Ester cyclase</fullName>
    </submittedName>
</protein>
<reference evidence="2 3" key="1">
    <citation type="submission" date="2019-08" db="EMBL/GenBank/DDBJ databases">
        <authorList>
            <person name="Peeters C."/>
        </authorList>
    </citation>
    <scope>NUCLEOTIDE SEQUENCE [LARGE SCALE GENOMIC DNA]</scope>
    <source>
        <strain evidence="2 3">LMG 31010</strain>
    </source>
</reference>
<dbReference type="RefSeq" id="WP_150665641.1">
    <property type="nucleotide sequence ID" value="NZ_CABPSA010000007.1"/>
</dbReference>
<dbReference type="Proteomes" id="UP001058980">
    <property type="component" value="Chromosome"/>
</dbReference>
<dbReference type="AlphaFoldDB" id="A0A5E4XDF1"/>
<dbReference type="Proteomes" id="UP000343335">
    <property type="component" value="Unassembled WGS sequence"/>
</dbReference>
<dbReference type="PANTHER" id="PTHR38436">
    <property type="entry name" value="POLYKETIDE CYCLASE SNOAL-LIKE DOMAIN"/>
    <property type="match status" value="1"/>
</dbReference>
<dbReference type="Gene3D" id="3.10.450.50">
    <property type="match status" value="1"/>
</dbReference>